<keyword evidence="7" id="KW-1185">Reference proteome</keyword>
<keyword evidence="1" id="KW-0963">Cytoplasm</keyword>
<name>A0A2I0QQK6_9BACI</name>
<dbReference type="InterPro" id="IPR046977">
    <property type="entry name" value="RsmC/RlmG"/>
</dbReference>
<evidence type="ECO:0000313" key="6">
    <source>
        <dbReference type="EMBL" id="PKR76606.1"/>
    </source>
</evidence>
<dbReference type="AlphaFoldDB" id="A0A2I0QQK6"/>
<evidence type="ECO:0000256" key="4">
    <source>
        <dbReference type="ARBA" id="ARBA00022679"/>
    </source>
</evidence>
<dbReference type="InterPro" id="IPR007848">
    <property type="entry name" value="Small_mtfrase_dom"/>
</dbReference>
<dbReference type="Proteomes" id="UP000243524">
    <property type="component" value="Unassembled WGS sequence"/>
</dbReference>
<reference evidence="6 7" key="1">
    <citation type="submission" date="2017-06" db="EMBL/GenBank/DDBJ databases">
        <title>the draft geome sequence of Illustriluteabacillus marina B3227.</title>
        <authorList>
            <person name="He R.-H."/>
            <person name="Du Z.-J."/>
        </authorList>
    </citation>
    <scope>NUCLEOTIDE SEQUENCE [LARGE SCALE GENOMIC DNA]</scope>
    <source>
        <strain evidence="6 7">B3227</strain>
    </source>
</reference>
<protein>
    <submittedName>
        <fullName evidence="6">16S rRNA methyltransferase</fullName>
    </submittedName>
</protein>
<dbReference type="InterPro" id="IPR029063">
    <property type="entry name" value="SAM-dependent_MTases_sf"/>
</dbReference>
<evidence type="ECO:0000259" key="5">
    <source>
        <dbReference type="Pfam" id="PF05175"/>
    </source>
</evidence>
<dbReference type="GO" id="GO:0008170">
    <property type="term" value="F:N-methyltransferase activity"/>
    <property type="evidence" value="ECO:0007669"/>
    <property type="project" value="UniProtKB-ARBA"/>
</dbReference>
<comment type="caution">
    <text evidence="6">The sequence shown here is derived from an EMBL/GenBank/DDBJ whole genome shotgun (WGS) entry which is preliminary data.</text>
</comment>
<evidence type="ECO:0000256" key="2">
    <source>
        <dbReference type="ARBA" id="ARBA00022552"/>
    </source>
</evidence>
<evidence type="ECO:0000256" key="1">
    <source>
        <dbReference type="ARBA" id="ARBA00022490"/>
    </source>
</evidence>
<keyword evidence="2" id="KW-0698">rRNA processing</keyword>
<dbReference type="SUPFAM" id="SSF53335">
    <property type="entry name" value="S-adenosyl-L-methionine-dependent methyltransferases"/>
    <property type="match status" value="1"/>
</dbReference>
<evidence type="ECO:0000256" key="3">
    <source>
        <dbReference type="ARBA" id="ARBA00022603"/>
    </source>
</evidence>
<keyword evidence="3 6" id="KW-0489">Methyltransferase</keyword>
<dbReference type="Gene3D" id="3.40.50.150">
    <property type="entry name" value="Vaccinia Virus protein VP39"/>
    <property type="match status" value="1"/>
</dbReference>
<dbReference type="OrthoDB" id="9764961at2"/>
<proteinExistence type="predicted"/>
<accession>A0A2I0QQK6</accession>
<dbReference type="CDD" id="cd02440">
    <property type="entry name" value="AdoMet_MTases"/>
    <property type="match status" value="1"/>
</dbReference>
<organism evidence="6 7">
    <name type="scientific">Halalkalibacillus sediminis</name>
    <dbReference type="NCBI Taxonomy" id="2018042"/>
    <lineage>
        <taxon>Bacteria</taxon>
        <taxon>Bacillati</taxon>
        <taxon>Bacillota</taxon>
        <taxon>Bacilli</taxon>
        <taxon>Bacillales</taxon>
        <taxon>Bacillaceae</taxon>
        <taxon>Halalkalibacillus</taxon>
    </lineage>
</organism>
<dbReference type="PANTHER" id="PTHR47816:SF4">
    <property type="entry name" value="RIBOSOMAL RNA SMALL SUBUNIT METHYLTRANSFERASE C"/>
    <property type="match status" value="1"/>
</dbReference>
<dbReference type="RefSeq" id="WP_101332818.1">
    <property type="nucleotide sequence ID" value="NZ_PJNH01000005.1"/>
</dbReference>
<dbReference type="GO" id="GO:0006364">
    <property type="term" value="P:rRNA processing"/>
    <property type="evidence" value="ECO:0007669"/>
    <property type="project" value="UniProtKB-KW"/>
</dbReference>
<feature type="domain" description="Methyltransferase small" evidence="5">
    <location>
        <begin position="28"/>
        <end position="196"/>
    </location>
</feature>
<dbReference type="EMBL" id="PJNH01000005">
    <property type="protein sequence ID" value="PKR76606.1"/>
    <property type="molecule type" value="Genomic_DNA"/>
</dbReference>
<dbReference type="GO" id="GO:0003676">
    <property type="term" value="F:nucleic acid binding"/>
    <property type="evidence" value="ECO:0007669"/>
    <property type="project" value="InterPro"/>
</dbReference>
<dbReference type="PANTHER" id="PTHR47816">
    <property type="entry name" value="RIBOSOMAL RNA SMALL SUBUNIT METHYLTRANSFERASE C"/>
    <property type="match status" value="1"/>
</dbReference>
<keyword evidence="4 6" id="KW-0808">Transferase</keyword>
<sequence length="201" mass="22483">MSEHYYSQKPTSTSNPSHFNATIRTFTFTFQTDDGVFSKKQIDFGTKTLLEHFEQPEVLGDLLDLGCGYGPIGITLAKEFDERNIFMVDINERAVELAKENASINEVGNVEVLESDGVDTVKNQTFAAVLTNPPFRAGKAIVHQMIEDSFPLLKTNGELWVVVQKKQGAPSLKAKMEEIYENAEVVARSKGYFVLRSIKID</sequence>
<dbReference type="GO" id="GO:0008757">
    <property type="term" value="F:S-adenosylmethionine-dependent methyltransferase activity"/>
    <property type="evidence" value="ECO:0007669"/>
    <property type="project" value="InterPro"/>
</dbReference>
<dbReference type="Pfam" id="PF05175">
    <property type="entry name" value="MTS"/>
    <property type="match status" value="1"/>
</dbReference>
<dbReference type="InterPro" id="IPR002052">
    <property type="entry name" value="DNA_methylase_N6_adenine_CS"/>
</dbReference>
<dbReference type="PROSITE" id="PS00092">
    <property type="entry name" value="N6_MTASE"/>
    <property type="match status" value="1"/>
</dbReference>
<dbReference type="GO" id="GO:0032259">
    <property type="term" value="P:methylation"/>
    <property type="evidence" value="ECO:0007669"/>
    <property type="project" value="UniProtKB-KW"/>
</dbReference>
<gene>
    <name evidence="6" type="ORF">CEY16_14700</name>
</gene>
<evidence type="ECO:0000313" key="7">
    <source>
        <dbReference type="Proteomes" id="UP000243524"/>
    </source>
</evidence>